<evidence type="ECO:0000256" key="11">
    <source>
        <dbReference type="SAM" id="Phobius"/>
    </source>
</evidence>
<dbReference type="GO" id="GO:0008320">
    <property type="term" value="F:protein transmembrane transporter activity"/>
    <property type="evidence" value="ECO:0007669"/>
    <property type="project" value="UniProtKB-UniRule"/>
</dbReference>
<evidence type="ECO:0000256" key="7">
    <source>
        <dbReference type="ARBA" id="ARBA00023010"/>
    </source>
</evidence>
<organism evidence="12 13">
    <name type="scientific">Agrobacterium vitis</name>
    <name type="common">Rhizobium vitis</name>
    <dbReference type="NCBI Taxonomy" id="373"/>
    <lineage>
        <taxon>Bacteria</taxon>
        <taxon>Pseudomonadati</taxon>
        <taxon>Pseudomonadota</taxon>
        <taxon>Alphaproteobacteria</taxon>
        <taxon>Hyphomicrobiales</taxon>
        <taxon>Rhizobiaceae</taxon>
        <taxon>Rhizobium/Agrobacterium group</taxon>
        <taxon>Agrobacterium</taxon>
    </lineage>
</organism>
<protein>
    <recommendedName>
        <fullName evidence="9">Sec-independent protein translocase protein TatB</fullName>
    </recommendedName>
</protein>
<evidence type="ECO:0000256" key="10">
    <source>
        <dbReference type="SAM" id="MobiDB-lite"/>
    </source>
</evidence>
<keyword evidence="4 9" id="KW-0812">Transmembrane</keyword>
<evidence type="ECO:0000313" key="13">
    <source>
        <dbReference type="Proteomes" id="UP000436911"/>
    </source>
</evidence>
<dbReference type="Gene3D" id="1.20.5.3310">
    <property type="match status" value="1"/>
</dbReference>
<dbReference type="HAMAP" id="MF_00237">
    <property type="entry name" value="TatB"/>
    <property type="match status" value="1"/>
</dbReference>
<comment type="function">
    <text evidence="9">Part of the twin-arginine translocation (Tat) system that transports large folded proteins containing a characteristic twin-arginine motif in their signal peptide across membranes. Together with TatC, TatB is part of a receptor directly interacting with Tat signal peptides. TatB may form an oligomeric binding site that transiently accommodates folded Tat precursor proteins before their translocation.</text>
</comment>
<dbReference type="GO" id="GO:0043953">
    <property type="term" value="P:protein transport by the Tat complex"/>
    <property type="evidence" value="ECO:0007669"/>
    <property type="project" value="UniProtKB-UniRule"/>
</dbReference>
<dbReference type="Pfam" id="PF02416">
    <property type="entry name" value="TatA_B_E"/>
    <property type="match status" value="1"/>
</dbReference>
<evidence type="ECO:0000256" key="9">
    <source>
        <dbReference type="HAMAP-Rule" id="MF_00237"/>
    </source>
</evidence>
<keyword evidence="2 9" id="KW-0813">Transport</keyword>
<accession>A0A368NWX9</accession>
<evidence type="ECO:0000256" key="6">
    <source>
        <dbReference type="ARBA" id="ARBA00022989"/>
    </source>
</evidence>
<sequence length="294" mass="31191">MLDIGWSELLVIAVVLIVVVGPKDLPPMLRAFGKMTTRLRKTAGEFRAQFDEALREADMDDVRRTIDDAQRLNPANALREAINPLRQMGADIRSDLQRSTQVDHFPEDDSSRLPLADEPARPMTAEDLPPLAPLGDTLAKPQLPGSAAAAPVAAPVVKAAETATPVEKAPVKRVRKPKSDVAAPDVLTSEVSSPKVAKAVKAKAVSKPVKNLKPAAVTAPVTQASVDADIAVSDKGAPSKTTRTKRPVAAKGLPETAAVPELKKKTASRKKTVPGETMASQPEPRAEDITKGEA</sequence>
<evidence type="ECO:0000256" key="1">
    <source>
        <dbReference type="ARBA" id="ARBA00004167"/>
    </source>
</evidence>
<keyword evidence="6 9" id="KW-1133">Transmembrane helix</keyword>
<keyword evidence="3 9" id="KW-1003">Cell membrane</keyword>
<dbReference type="EMBL" id="QUSG01000007">
    <property type="protein sequence ID" value="KAA3526548.1"/>
    <property type="molecule type" value="Genomic_DNA"/>
</dbReference>
<feature type="region of interest" description="Disordered" evidence="10">
    <location>
        <begin position="233"/>
        <end position="294"/>
    </location>
</feature>
<feature type="transmembrane region" description="Helical" evidence="11">
    <location>
        <begin position="6"/>
        <end position="25"/>
    </location>
</feature>
<evidence type="ECO:0000256" key="4">
    <source>
        <dbReference type="ARBA" id="ARBA00022692"/>
    </source>
</evidence>
<evidence type="ECO:0000313" key="12">
    <source>
        <dbReference type="EMBL" id="KAA3526548.1"/>
    </source>
</evidence>
<keyword evidence="7 9" id="KW-0811">Translocation</keyword>
<evidence type="ECO:0000256" key="8">
    <source>
        <dbReference type="ARBA" id="ARBA00023136"/>
    </source>
</evidence>
<evidence type="ECO:0000256" key="5">
    <source>
        <dbReference type="ARBA" id="ARBA00022927"/>
    </source>
</evidence>
<reference evidence="12 13" key="1">
    <citation type="submission" date="2018-08" db="EMBL/GenBank/DDBJ databases">
        <title>Genome sequencing of Agrobacterium vitis strain ICMP 10754.</title>
        <authorList>
            <person name="Visnovsky S.B."/>
            <person name="Pitman A.R."/>
        </authorList>
    </citation>
    <scope>NUCLEOTIDE SEQUENCE [LARGE SCALE GENOMIC DNA]</scope>
    <source>
        <strain evidence="12 13">ICMP 10754</strain>
    </source>
</reference>
<gene>
    <name evidence="9 12" type="primary">tatB</name>
    <name evidence="12" type="ORF">DXT89_14285</name>
</gene>
<evidence type="ECO:0000256" key="3">
    <source>
        <dbReference type="ARBA" id="ARBA00022475"/>
    </source>
</evidence>
<proteinExistence type="inferred from homology"/>
<feature type="compositionally biased region" description="Basic and acidic residues" evidence="10">
    <location>
        <begin position="284"/>
        <end position="294"/>
    </location>
</feature>
<name>A0A368NWX9_AGRVI</name>
<keyword evidence="5 9" id="KW-0653">Protein transport</keyword>
<evidence type="ECO:0000256" key="2">
    <source>
        <dbReference type="ARBA" id="ARBA00022448"/>
    </source>
</evidence>
<dbReference type="OrthoDB" id="7206969at2"/>
<keyword evidence="8 9" id="KW-0472">Membrane</keyword>
<feature type="region of interest" description="Disordered" evidence="10">
    <location>
        <begin position="102"/>
        <end position="125"/>
    </location>
</feature>
<comment type="caution">
    <text evidence="12">The sequence shown here is derived from an EMBL/GenBank/DDBJ whole genome shotgun (WGS) entry which is preliminary data.</text>
</comment>
<comment type="subunit">
    <text evidence="9">The Tat system comprises two distinct complexes: a TatABC complex, containing multiple copies of TatA, TatB and TatC subunits, and a separate TatA complex, containing only TatA subunits. Substrates initially bind to the TatABC complex, which probably triggers association of the separate TatA complex to form the active translocon.</text>
</comment>
<dbReference type="InterPro" id="IPR003369">
    <property type="entry name" value="TatA/B/E"/>
</dbReference>
<dbReference type="AlphaFoldDB" id="A0A368NWX9"/>
<dbReference type="Proteomes" id="UP000436911">
    <property type="component" value="Unassembled WGS sequence"/>
</dbReference>
<comment type="subcellular location">
    <subcellularLocation>
        <location evidence="9">Cell membrane</location>
        <topology evidence="9">Single-pass membrane protein</topology>
    </subcellularLocation>
    <subcellularLocation>
        <location evidence="1">Membrane</location>
        <topology evidence="1">Single-pass membrane protein</topology>
    </subcellularLocation>
</comment>
<dbReference type="PRINTS" id="PR01506">
    <property type="entry name" value="TATBPROTEIN"/>
</dbReference>
<dbReference type="InterPro" id="IPR018448">
    <property type="entry name" value="TatB"/>
</dbReference>
<dbReference type="GO" id="GO:0033281">
    <property type="term" value="C:TAT protein transport complex"/>
    <property type="evidence" value="ECO:0007669"/>
    <property type="project" value="UniProtKB-UniRule"/>
</dbReference>
<comment type="similarity">
    <text evidence="9">Belongs to the TatB family.</text>
</comment>
<dbReference type="NCBIfam" id="TIGR01410">
    <property type="entry name" value="tatB"/>
    <property type="match status" value="1"/>
</dbReference>